<evidence type="ECO:0000256" key="7">
    <source>
        <dbReference type="SAM" id="Phobius"/>
    </source>
</evidence>
<dbReference type="GO" id="GO:0000155">
    <property type="term" value="F:phosphorelay sensor kinase activity"/>
    <property type="evidence" value="ECO:0007669"/>
    <property type="project" value="InterPro"/>
</dbReference>
<name>A0AAD5XLJ6_9FUNG</name>
<dbReference type="CDD" id="cd00082">
    <property type="entry name" value="HisKA"/>
    <property type="match status" value="1"/>
</dbReference>
<feature type="domain" description="Histidine kinase" evidence="8">
    <location>
        <begin position="341"/>
        <end position="592"/>
    </location>
</feature>
<evidence type="ECO:0000256" key="1">
    <source>
        <dbReference type="ARBA" id="ARBA00000085"/>
    </source>
</evidence>
<organism evidence="10 11">
    <name type="scientific">Geranomyces variabilis</name>
    <dbReference type="NCBI Taxonomy" id="109894"/>
    <lineage>
        <taxon>Eukaryota</taxon>
        <taxon>Fungi</taxon>
        <taxon>Fungi incertae sedis</taxon>
        <taxon>Chytridiomycota</taxon>
        <taxon>Chytridiomycota incertae sedis</taxon>
        <taxon>Chytridiomycetes</taxon>
        <taxon>Spizellomycetales</taxon>
        <taxon>Powellomycetaceae</taxon>
        <taxon>Geranomyces</taxon>
    </lineage>
</organism>
<dbReference type="InterPro" id="IPR003594">
    <property type="entry name" value="HATPase_dom"/>
</dbReference>
<keyword evidence="7" id="KW-1133">Transmembrane helix</keyword>
<dbReference type="InterPro" id="IPR058544">
    <property type="entry name" value="ETR1_N"/>
</dbReference>
<keyword evidence="11" id="KW-1185">Reference proteome</keyword>
<dbReference type="SMART" id="SM00387">
    <property type="entry name" value="HATPase_c"/>
    <property type="match status" value="1"/>
</dbReference>
<dbReference type="Gene3D" id="3.40.50.2300">
    <property type="match status" value="1"/>
</dbReference>
<dbReference type="InterPro" id="IPR003661">
    <property type="entry name" value="HisK_dim/P_dom"/>
</dbReference>
<dbReference type="AlphaFoldDB" id="A0AAD5XLJ6"/>
<dbReference type="InterPro" id="IPR011006">
    <property type="entry name" value="CheY-like_superfamily"/>
</dbReference>
<evidence type="ECO:0000256" key="3">
    <source>
        <dbReference type="ARBA" id="ARBA00022553"/>
    </source>
</evidence>
<keyword evidence="3 6" id="KW-0597">Phosphoprotein</keyword>
<dbReference type="PANTHER" id="PTHR43047">
    <property type="entry name" value="TWO-COMPONENT HISTIDINE PROTEIN KINASE"/>
    <property type="match status" value="1"/>
</dbReference>
<accession>A0AAD5XLJ6</accession>
<evidence type="ECO:0000313" key="10">
    <source>
        <dbReference type="EMBL" id="KAJ3176743.1"/>
    </source>
</evidence>
<dbReference type="EC" id="2.7.13.3" evidence="2"/>
<dbReference type="InterPro" id="IPR005467">
    <property type="entry name" value="His_kinase_dom"/>
</dbReference>
<dbReference type="Pfam" id="PF00512">
    <property type="entry name" value="HisKA"/>
    <property type="match status" value="1"/>
</dbReference>
<keyword evidence="5" id="KW-0418">Kinase</keyword>
<evidence type="ECO:0000313" key="11">
    <source>
        <dbReference type="Proteomes" id="UP001212152"/>
    </source>
</evidence>
<dbReference type="Pfam" id="PF25487">
    <property type="entry name" value="ETR1_N"/>
    <property type="match status" value="1"/>
</dbReference>
<dbReference type="Gene3D" id="1.10.287.130">
    <property type="match status" value="1"/>
</dbReference>
<evidence type="ECO:0000256" key="4">
    <source>
        <dbReference type="ARBA" id="ARBA00022679"/>
    </source>
</evidence>
<dbReference type="Pfam" id="PF00072">
    <property type="entry name" value="Response_reg"/>
    <property type="match status" value="1"/>
</dbReference>
<dbReference type="SUPFAM" id="SSF47384">
    <property type="entry name" value="Homodimeric domain of signal transducing histidine kinase"/>
    <property type="match status" value="1"/>
</dbReference>
<evidence type="ECO:0000256" key="5">
    <source>
        <dbReference type="ARBA" id="ARBA00022777"/>
    </source>
</evidence>
<sequence>MTTAWPNVTSTTKKQPSPTLAQLTRLALATTLLVLLPAIALAAPVQLHVDPNEEAAPPDDLGLNGRTGDDTIYTPGNSSTSVTLKRYSDLIIGVAYFAIPVEIAVFAFRLPTLNGYQKSVVGLFFAFIILCGVGHAFEARQMQWSWVVCNRVATAIVSAITAVLSPHVLYKIVNGVQRSLDESRLVEKQRDMLNDAQALTHLGSWEMGEFGTFQLLEMECSDEWFHILGIAPPADKRVPFDRYLDCVDPAERVAIQDAIKNASITGECFNFTQRVHRESDGREVYLRVFGKPLDGAARHLKGRLRGTAQDITTQVISERELVRAKEAAIMEAKHKDIFLANVSHELRTPLTSICGHVDLMGETDLSSLQQEYMRSAKSAAATLLAVINDILDVSKLMAGKVEIDPQVAALDDLLTDIHAITRDLGREDVELKIHSDTGLYVCLDSSRLRQILLNLVSDCTFMLYCSDLGILILDFVFFSFCLFRLQVSNAIKFSRGRKGTVEVTCHYTLPAPDTANITLAVRDTGIGISPAALSRLFQPFMQADASISRRFGGTGLGLSIVKKLVTAMGGQIRVESSEGVGSCFTVELTAPVAARPIVPVPQVYSASGMRILIAEDNPVTQKLLTRMLKPCEIVLADNGAIAVDLIRSGEKFEVMLSDVNMPVMDGLSATRAIRQLPAGRNLYIIGLTANGFKKDRDECIAAGMDAYLSKPFTKAGILSAINQARDRAPTILVNGVNGVNGVCPLPDPLSFDIMSSSETLANSRAPSSNASCGFDTGT</sequence>
<dbReference type="PROSITE" id="PS50109">
    <property type="entry name" value="HIS_KIN"/>
    <property type="match status" value="1"/>
</dbReference>
<protein>
    <recommendedName>
        <fullName evidence="2">histidine kinase</fullName>
        <ecNumber evidence="2">2.7.13.3</ecNumber>
    </recommendedName>
</protein>
<dbReference type="SUPFAM" id="SSF55874">
    <property type="entry name" value="ATPase domain of HSP90 chaperone/DNA topoisomerase II/histidine kinase"/>
    <property type="match status" value="2"/>
</dbReference>
<dbReference type="SUPFAM" id="SSF52172">
    <property type="entry name" value="CheY-like"/>
    <property type="match status" value="1"/>
</dbReference>
<dbReference type="SMART" id="SM00388">
    <property type="entry name" value="HisKA"/>
    <property type="match status" value="1"/>
</dbReference>
<keyword evidence="7" id="KW-0472">Membrane</keyword>
<keyword evidence="4" id="KW-0808">Transferase</keyword>
<dbReference type="Gene3D" id="3.30.450.20">
    <property type="entry name" value="PAS domain"/>
    <property type="match status" value="1"/>
</dbReference>
<feature type="transmembrane region" description="Helical" evidence="7">
    <location>
        <begin position="90"/>
        <end position="108"/>
    </location>
</feature>
<dbReference type="EMBL" id="JADGJQ010000038">
    <property type="protein sequence ID" value="KAJ3176743.1"/>
    <property type="molecule type" value="Genomic_DNA"/>
</dbReference>
<comment type="caution">
    <text evidence="10">The sequence shown here is derived from an EMBL/GenBank/DDBJ whole genome shotgun (WGS) entry which is preliminary data.</text>
</comment>
<dbReference type="InterPro" id="IPR004358">
    <property type="entry name" value="Sig_transdc_His_kin-like_C"/>
</dbReference>
<evidence type="ECO:0000259" key="8">
    <source>
        <dbReference type="PROSITE" id="PS50109"/>
    </source>
</evidence>
<evidence type="ECO:0000256" key="6">
    <source>
        <dbReference type="PROSITE-ProRule" id="PRU00169"/>
    </source>
</evidence>
<dbReference type="PRINTS" id="PR00344">
    <property type="entry name" value="BCTRLSENSOR"/>
</dbReference>
<evidence type="ECO:0000256" key="2">
    <source>
        <dbReference type="ARBA" id="ARBA00012438"/>
    </source>
</evidence>
<dbReference type="Pfam" id="PF02518">
    <property type="entry name" value="HATPase_c"/>
    <property type="match status" value="1"/>
</dbReference>
<feature type="transmembrane region" description="Helical" evidence="7">
    <location>
        <begin position="120"/>
        <end position="137"/>
    </location>
</feature>
<feature type="modified residue" description="4-aspartylphosphate" evidence="6">
    <location>
        <position position="658"/>
    </location>
</feature>
<dbReference type="InterPro" id="IPR001789">
    <property type="entry name" value="Sig_transdc_resp-reg_receiver"/>
</dbReference>
<proteinExistence type="predicted"/>
<dbReference type="Gene3D" id="3.30.565.10">
    <property type="entry name" value="Histidine kinase-like ATPase, C-terminal domain"/>
    <property type="match status" value="1"/>
</dbReference>
<comment type="catalytic activity">
    <reaction evidence="1">
        <text>ATP + protein L-histidine = ADP + protein N-phospho-L-histidine.</text>
        <dbReference type="EC" id="2.7.13.3"/>
    </reaction>
</comment>
<keyword evidence="7" id="KW-0812">Transmembrane</keyword>
<dbReference type="PROSITE" id="PS50110">
    <property type="entry name" value="RESPONSE_REGULATORY"/>
    <property type="match status" value="1"/>
</dbReference>
<dbReference type="CDD" id="cd16922">
    <property type="entry name" value="HATPase_EvgS-ArcB-TorS-like"/>
    <property type="match status" value="1"/>
</dbReference>
<feature type="domain" description="Response regulatory" evidence="9">
    <location>
        <begin position="610"/>
        <end position="725"/>
    </location>
</feature>
<dbReference type="Proteomes" id="UP001212152">
    <property type="component" value="Unassembled WGS sequence"/>
</dbReference>
<gene>
    <name evidence="10" type="ORF">HDU87_004882</name>
</gene>
<dbReference type="InterPro" id="IPR036890">
    <property type="entry name" value="HATPase_C_sf"/>
</dbReference>
<dbReference type="CDD" id="cd17546">
    <property type="entry name" value="REC_hyHK_CKI1_RcsC-like"/>
    <property type="match status" value="1"/>
</dbReference>
<dbReference type="SMART" id="SM00448">
    <property type="entry name" value="REC"/>
    <property type="match status" value="1"/>
</dbReference>
<dbReference type="InterPro" id="IPR036097">
    <property type="entry name" value="HisK_dim/P_sf"/>
</dbReference>
<evidence type="ECO:0000259" key="9">
    <source>
        <dbReference type="PROSITE" id="PS50110"/>
    </source>
</evidence>
<reference evidence="10" key="1">
    <citation type="submission" date="2020-05" db="EMBL/GenBank/DDBJ databases">
        <title>Phylogenomic resolution of chytrid fungi.</title>
        <authorList>
            <person name="Stajich J.E."/>
            <person name="Amses K."/>
            <person name="Simmons R."/>
            <person name="Seto K."/>
            <person name="Myers J."/>
            <person name="Bonds A."/>
            <person name="Quandt C.A."/>
            <person name="Barry K."/>
            <person name="Liu P."/>
            <person name="Grigoriev I."/>
            <person name="Longcore J.E."/>
            <person name="James T.Y."/>
        </authorList>
    </citation>
    <scope>NUCLEOTIDE SEQUENCE</scope>
    <source>
        <strain evidence="10">JEL0379</strain>
    </source>
</reference>